<sequence length="492" mass="55630">MEDSGIKNPPKVLILPKRKVIVLTEPPAAVLTPKNSGESPEKSKLIDLGDKAAKMALHRRFNVDVDGGTEHSCGDVHYCVRMTETSGKNFFVPKLPQATVLVKQDNKTLQKSMENSIHSLRKRLTQQINGQGPKRIIQPERNKNSQVRRNPSRLSKKKIDEEYPRPRLLALKRRGCDGNSPEKRLKLSDVPYMNTRSVTKRLYNVGATLQVPNIQEDFEWKEWPTHGMHERPIYHPQVGPATEIIGRCFTSFDGKSYQEIPNNPDLEIPPPPSGKRKIPDLLKIDGKLDISFEDCMHLTFHSVLSYAAGIMTPEYQKIEEKIASSKPPTISIKSESKKPSPEEKTPEIPQASSAPEVKPKPPKPQLNLMCIKNHAKLQEVLGRGKKNTLILLKTSDPNPKKDSSVFPPQSETSQRIQIPKSPENKAQMSVKIEEKKIDWEKETKEKEKSLKELIADTAVLYCTSMGVHQDDLINYVDSLNFKECRNSMGTEY</sequence>
<feature type="compositionally biased region" description="Polar residues" evidence="1">
    <location>
        <begin position="406"/>
        <end position="416"/>
    </location>
</feature>
<dbReference type="EMBL" id="GBYB01007778">
    <property type="protein sequence ID" value="JAG77545.1"/>
    <property type="molecule type" value="Transcribed_RNA"/>
</dbReference>
<dbReference type="AlphaFoldDB" id="A0A0C9Q1L4"/>
<evidence type="ECO:0000256" key="1">
    <source>
        <dbReference type="SAM" id="MobiDB-lite"/>
    </source>
</evidence>
<feature type="region of interest" description="Disordered" evidence="1">
    <location>
        <begin position="127"/>
        <end position="160"/>
    </location>
</feature>
<proteinExistence type="predicted"/>
<name>A0A0C9Q1L4_9HYME</name>
<protein>
    <submittedName>
        <fullName evidence="2">DBT protein</fullName>
    </submittedName>
</protein>
<reference evidence="2" key="1">
    <citation type="submission" date="2015-01" db="EMBL/GenBank/DDBJ databases">
        <title>Transcriptome Assembly of Fopius arisanus.</title>
        <authorList>
            <person name="Geib S."/>
        </authorList>
    </citation>
    <scope>NUCLEOTIDE SEQUENCE</scope>
</reference>
<organism evidence="2">
    <name type="scientific">Fopius arisanus</name>
    <dbReference type="NCBI Taxonomy" id="64838"/>
    <lineage>
        <taxon>Eukaryota</taxon>
        <taxon>Metazoa</taxon>
        <taxon>Ecdysozoa</taxon>
        <taxon>Arthropoda</taxon>
        <taxon>Hexapoda</taxon>
        <taxon>Insecta</taxon>
        <taxon>Pterygota</taxon>
        <taxon>Neoptera</taxon>
        <taxon>Endopterygota</taxon>
        <taxon>Hymenoptera</taxon>
        <taxon>Apocrita</taxon>
        <taxon>Ichneumonoidea</taxon>
        <taxon>Braconidae</taxon>
        <taxon>Opiinae</taxon>
        <taxon>Fopius</taxon>
    </lineage>
</organism>
<gene>
    <name evidence="2" type="primary">DBT</name>
    <name evidence="2" type="ORF">g.6225</name>
</gene>
<feature type="compositionally biased region" description="Basic and acidic residues" evidence="1">
    <location>
        <begin position="334"/>
        <end position="346"/>
    </location>
</feature>
<accession>A0A0C9Q1L4</accession>
<evidence type="ECO:0000313" key="2">
    <source>
        <dbReference type="EMBL" id="JAG77545.1"/>
    </source>
</evidence>
<feature type="region of interest" description="Disordered" evidence="1">
    <location>
        <begin position="392"/>
        <end position="425"/>
    </location>
</feature>
<feature type="region of interest" description="Disordered" evidence="1">
    <location>
        <begin position="321"/>
        <end position="366"/>
    </location>
</feature>
<feature type="compositionally biased region" description="Low complexity" evidence="1">
    <location>
        <begin position="324"/>
        <end position="333"/>
    </location>
</feature>